<dbReference type="Gene3D" id="3.90.960.10">
    <property type="entry name" value="YbaK/aminoacyl-tRNA synthetase-associated domain"/>
    <property type="match status" value="1"/>
</dbReference>
<evidence type="ECO:0000313" key="3">
    <source>
        <dbReference type="Proteomes" id="UP000031196"/>
    </source>
</evidence>
<dbReference type="CDD" id="cd04333">
    <property type="entry name" value="ProX_deacylase"/>
    <property type="match status" value="1"/>
</dbReference>
<keyword evidence="2" id="KW-0030">Aminoacyl-tRNA synthetase</keyword>
<comment type="caution">
    <text evidence="2">The sequence shown here is derived from an EMBL/GenBank/DDBJ whole genome shotgun (WGS) entry which is preliminary data.</text>
</comment>
<reference evidence="2 3" key="1">
    <citation type="submission" date="2014-12" db="EMBL/GenBank/DDBJ databases">
        <title>Genome sequencing of Arthrobacter phenanthrenivorans SWC37.</title>
        <authorList>
            <person name="Tan P.W."/>
            <person name="Chan K.-G."/>
        </authorList>
    </citation>
    <scope>NUCLEOTIDE SEQUENCE [LARGE SCALE GENOMIC DNA]</scope>
    <source>
        <strain evidence="2 3">SWC37</strain>
    </source>
</reference>
<gene>
    <name evidence="2" type="ORF">RM50_19790</name>
</gene>
<dbReference type="PANTHER" id="PTHR30411">
    <property type="entry name" value="CYTOPLASMIC PROTEIN"/>
    <property type="match status" value="1"/>
</dbReference>
<evidence type="ECO:0000313" key="2">
    <source>
        <dbReference type="EMBL" id="KIC62246.1"/>
    </source>
</evidence>
<evidence type="ECO:0000259" key="1">
    <source>
        <dbReference type="Pfam" id="PF04073"/>
    </source>
</evidence>
<feature type="domain" description="YbaK/aminoacyl-tRNA synthetase-associated" evidence="1">
    <location>
        <begin position="31"/>
        <end position="149"/>
    </location>
</feature>
<dbReference type="InterPro" id="IPR007214">
    <property type="entry name" value="YbaK/aa-tRNA-synth-assoc-dom"/>
</dbReference>
<dbReference type="GO" id="GO:0004812">
    <property type="term" value="F:aminoacyl-tRNA ligase activity"/>
    <property type="evidence" value="ECO:0007669"/>
    <property type="project" value="UniProtKB-KW"/>
</dbReference>
<dbReference type="OrthoDB" id="8536235at2"/>
<dbReference type="Pfam" id="PF04073">
    <property type="entry name" value="tRNA_edit"/>
    <property type="match status" value="1"/>
</dbReference>
<proteinExistence type="predicted"/>
<sequence>MTEYDGGPVALVRSALVAAGVGDTVRSFPAGVPTAAAAAQALECDLAAITNSLIFDLSGEPLLILASGAARVDTALVAAQLCTGKIRRATPGFVLEHTGQEVGGVAPVGHPKKIRTLLDESLQAHGLLWAGAGDHHSMFSISYTELRRITGALELQVR</sequence>
<dbReference type="InterPro" id="IPR036754">
    <property type="entry name" value="YbaK/aa-tRNA-synt-asso_dom_sf"/>
</dbReference>
<dbReference type="RefSeq" id="WP_043456201.1">
    <property type="nucleotide sequence ID" value="NZ_JBFBKS010000002.1"/>
</dbReference>
<dbReference type="PANTHER" id="PTHR30411:SF1">
    <property type="entry name" value="CYTOPLASMIC PROTEIN"/>
    <property type="match status" value="1"/>
</dbReference>
<dbReference type="Proteomes" id="UP000031196">
    <property type="component" value="Unassembled WGS sequence"/>
</dbReference>
<keyword evidence="2" id="KW-0436">Ligase</keyword>
<organism evidence="2 3">
    <name type="scientific">Pseudarthrobacter phenanthrenivorans</name>
    <name type="common">Arthrobacter phenanthrenivorans</name>
    <dbReference type="NCBI Taxonomy" id="361575"/>
    <lineage>
        <taxon>Bacteria</taxon>
        <taxon>Bacillati</taxon>
        <taxon>Actinomycetota</taxon>
        <taxon>Actinomycetes</taxon>
        <taxon>Micrococcales</taxon>
        <taxon>Micrococcaceae</taxon>
        <taxon>Pseudarthrobacter</taxon>
    </lineage>
</organism>
<accession>A0A0B4D6C6</accession>
<dbReference type="GO" id="GO:0002161">
    <property type="term" value="F:aminoacyl-tRNA deacylase activity"/>
    <property type="evidence" value="ECO:0007669"/>
    <property type="project" value="InterPro"/>
</dbReference>
<dbReference type="EMBL" id="JWTB01000050">
    <property type="protein sequence ID" value="KIC62246.1"/>
    <property type="molecule type" value="Genomic_DNA"/>
</dbReference>
<dbReference type="AlphaFoldDB" id="A0A0B4D6C6"/>
<dbReference type="SUPFAM" id="SSF55826">
    <property type="entry name" value="YbaK/ProRS associated domain"/>
    <property type="match status" value="1"/>
</dbReference>
<protein>
    <submittedName>
        <fullName evidence="2">Prolyl-tRNA synthetase</fullName>
    </submittedName>
</protein>
<name>A0A0B4D6C6_PSEPS</name>